<proteinExistence type="predicted"/>
<dbReference type="Proteomes" id="UP000674318">
    <property type="component" value="Chromosome 13"/>
</dbReference>
<accession>A0A836IZG3</accession>
<comment type="caution">
    <text evidence="3">The sequence shown here is derived from an EMBL/GenBank/DDBJ whole genome shotgun (WGS) entry which is preliminary data.</text>
</comment>
<reference evidence="3 4" key="1">
    <citation type="submission" date="2021-02" db="EMBL/GenBank/DDBJ databases">
        <title>Porcisia hertigi Genome sequencing and assembly.</title>
        <authorList>
            <person name="Almutairi H."/>
            <person name="Gatherer D."/>
        </authorList>
    </citation>
    <scope>NUCLEOTIDE SEQUENCE [LARGE SCALE GENOMIC DNA]</scope>
    <source>
        <strain evidence="3 4">C119</strain>
    </source>
</reference>
<feature type="compositionally biased region" description="Low complexity" evidence="2">
    <location>
        <begin position="62"/>
        <end position="73"/>
    </location>
</feature>
<feature type="region of interest" description="Disordered" evidence="2">
    <location>
        <begin position="40"/>
        <end position="81"/>
    </location>
</feature>
<dbReference type="RefSeq" id="XP_067758700.1">
    <property type="nucleotide sequence ID" value="XM_067902203.1"/>
</dbReference>
<dbReference type="AlphaFoldDB" id="A0A836IZG3"/>
<dbReference type="KEGG" id="phet:94292280"/>
<feature type="region of interest" description="Disordered" evidence="2">
    <location>
        <begin position="118"/>
        <end position="170"/>
    </location>
</feature>
<feature type="coiled-coil region" evidence="1">
    <location>
        <begin position="326"/>
        <end position="416"/>
    </location>
</feature>
<dbReference type="OrthoDB" id="267483at2759"/>
<gene>
    <name evidence="3" type="ORF">JKF63_06253</name>
</gene>
<evidence type="ECO:0000256" key="2">
    <source>
        <dbReference type="SAM" id="MobiDB-lite"/>
    </source>
</evidence>
<evidence type="ECO:0000313" key="3">
    <source>
        <dbReference type="EMBL" id="KAG5509548.1"/>
    </source>
</evidence>
<sequence>MGRAADSNQCPGNAYRYVGPSSQLVGSRTAVTVAAASTAPELTTSIQSRPLQANPSHPLLWNNSTGSNTGTGSAQTSLSRQRHAGFTSGFAAGDSSGPVSSSASALSTPSSSFAFAFSSGDGRHQRQSTHDGCVGSSRLSSCSTAHVLRPRRRSQGRIPPSSPSSSAPVAGLAAAEVGNAGVPSAKVGKERTVMAVNYNALFHKELQRQESHGPVAEALMSSSSLSPSPGLPTGGVPLAQLLPSDRAVVHGTGAHNGFLPPGTATPPLCVTASLEFAGTVEGPLPPEVRRIIAQSCPEGSSAAERNAIIDVVEQQARRLISTGRRVKVYREELTAAEEERRDLSTTVEERHLVRSALQGEVDDINARIAALLQERGLVEAQLNAQNEAAARDEHKLTEAQNRVTLLRKTIDGIAEETMVARLMLQQQVPSLHIENYY</sequence>
<name>A0A836IZG3_9TRYP</name>
<evidence type="ECO:0000256" key="1">
    <source>
        <dbReference type="SAM" id="Coils"/>
    </source>
</evidence>
<dbReference type="GeneID" id="94292280"/>
<feature type="compositionally biased region" description="Polar residues" evidence="2">
    <location>
        <begin position="40"/>
        <end position="55"/>
    </location>
</feature>
<keyword evidence="4" id="KW-1185">Reference proteome</keyword>
<keyword evidence="1" id="KW-0175">Coiled coil</keyword>
<organism evidence="3 4">
    <name type="scientific">Porcisia hertigi</name>
    <dbReference type="NCBI Taxonomy" id="2761500"/>
    <lineage>
        <taxon>Eukaryota</taxon>
        <taxon>Discoba</taxon>
        <taxon>Euglenozoa</taxon>
        <taxon>Kinetoplastea</taxon>
        <taxon>Metakinetoplastina</taxon>
        <taxon>Trypanosomatida</taxon>
        <taxon>Trypanosomatidae</taxon>
        <taxon>Leishmaniinae</taxon>
        <taxon>Porcisia</taxon>
    </lineage>
</organism>
<evidence type="ECO:0000313" key="4">
    <source>
        <dbReference type="Proteomes" id="UP000674318"/>
    </source>
</evidence>
<feature type="compositionally biased region" description="Low complexity" evidence="2">
    <location>
        <begin position="156"/>
        <end position="170"/>
    </location>
</feature>
<dbReference type="EMBL" id="JAFJZO010000013">
    <property type="protein sequence ID" value="KAG5509548.1"/>
    <property type="molecule type" value="Genomic_DNA"/>
</dbReference>
<protein>
    <submittedName>
        <fullName evidence="3">Uncharacterized protein</fullName>
    </submittedName>
</protein>